<dbReference type="Pfam" id="PF26382">
    <property type="entry name" value="BREX_PglY_6th"/>
    <property type="match status" value="1"/>
</dbReference>
<accession>A0A0X3WIP2</accession>
<feature type="domain" description="ATPase PglY 5th" evidence="2">
    <location>
        <begin position="866"/>
        <end position="967"/>
    </location>
</feature>
<dbReference type="InterPro" id="IPR027417">
    <property type="entry name" value="P-loop_NTPase"/>
</dbReference>
<evidence type="ECO:0000256" key="1">
    <source>
        <dbReference type="SAM" id="MobiDB-lite"/>
    </source>
</evidence>
<dbReference type="OrthoDB" id="3201900at2"/>
<evidence type="ECO:0000259" key="3">
    <source>
        <dbReference type="Pfam" id="PF26382"/>
    </source>
</evidence>
<dbReference type="SUPFAM" id="SSF52540">
    <property type="entry name" value="P-loop containing nucleoside triphosphate hydrolases"/>
    <property type="match status" value="1"/>
</dbReference>
<dbReference type="EMBL" id="LLZJ01000255">
    <property type="protein sequence ID" value="KUL56734.1"/>
    <property type="molecule type" value="Genomic_DNA"/>
</dbReference>
<evidence type="ECO:0000313" key="4">
    <source>
        <dbReference type="EMBL" id="KUL56734.1"/>
    </source>
</evidence>
<dbReference type="RefSeq" id="WP_059145331.1">
    <property type="nucleotide sequence ID" value="NZ_LLZJ01000255.1"/>
</dbReference>
<name>A0A0X3WIP2_STRVO</name>
<gene>
    <name evidence="4" type="ORF">ADL28_21275</name>
</gene>
<feature type="domain" description="ATPase PglY C-terminal" evidence="3">
    <location>
        <begin position="1011"/>
        <end position="1190"/>
    </location>
</feature>
<comment type="caution">
    <text evidence="4">The sequence shown here is derived from an EMBL/GenBank/DDBJ whole genome shotgun (WGS) entry which is preliminary data.</text>
</comment>
<protein>
    <recommendedName>
        <fullName evidence="6">PglY protein</fullName>
    </recommendedName>
</protein>
<feature type="region of interest" description="Disordered" evidence="1">
    <location>
        <begin position="191"/>
        <end position="212"/>
    </location>
</feature>
<dbReference type="InterPro" id="IPR058747">
    <property type="entry name" value="PglY_C"/>
</dbReference>
<reference evidence="5" key="1">
    <citation type="submission" date="2015-10" db="EMBL/GenBank/DDBJ databases">
        <authorList>
            <person name="Ju K.-S."/>
            <person name="Doroghazi J.R."/>
            <person name="Metcalf W.W."/>
        </authorList>
    </citation>
    <scope>NUCLEOTIDE SEQUENCE [LARGE SCALE GENOMIC DNA]</scope>
    <source>
        <strain evidence="5">NRRL F-8817</strain>
    </source>
</reference>
<dbReference type="Proteomes" id="UP000053413">
    <property type="component" value="Unassembled WGS sequence"/>
</dbReference>
<proteinExistence type="predicted"/>
<feature type="region of interest" description="Disordered" evidence="1">
    <location>
        <begin position="1195"/>
        <end position="1259"/>
    </location>
</feature>
<dbReference type="InterPro" id="IPR058748">
    <property type="entry name" value="PglY_5th"/>
</dbReference>
<sequence length="1306" mass="142839">MARGSGVVLRDVLDIKEDVLSGDFKIALSEGFTGDAAGSIDDYVVTPQLQGEFRKALKLVGSALRKNASHAAYLHGSFGAGKSHFLTVLHAVLNGDPAVENKTRLREVVAEHADWLPGRKFLMVPYHLVGAASLESALLGGYVKAVRRERPEAPTPLVFRADSLLADARELRAKIGDEAFIGLLPAPVAPRAAAADDESHEHDEDDEDGELPPIGAVPAVGWTSAALDAAFRAPAGDPQRDQLLTALFNGPNKRYAETVSGDAAAYVALDDGLSEMSKHARSLGYDGVVLFLDELVLWLQARMSNRTFINDEIQKLVKLIESSNPDRPVPIISFISRQRDLSQLMGSDILGSDVENLQQALEYLKERVTVVDLEDRNLPEIIKERVLRPLPGQERVLEAAFTGIDKAGQLVKDVLLDGEGATGADWEDFRAVYPLSPALLNVLVALSGALQRERTGLKLVQQLLERNADAEVGRLIPLGDLWDVLVDATSTAFTAKLQQESETARRFHAKARRFLLNRYGRADHPDFLADERYVKTLLLAALAPDVPALRRLTAGRLAALNHGSLRSRAVPVREKVIERMRAVQGEFPGELRSEGTDDPVFSLHLSDLDIEPILDAVVGEDKGGARRAWLRERLWEELGLTGRQGQLLDEKKIVWRGSERTVEFVFGEVRNARSVADEAFEPATAGNLRIILDCPFDEEPGRSPDDAYRRVTALRTSHPGAPVLVWLCDHFSEQRKAQLGRLMRINFLLERDRLSDYTRTFPPDDRLKARRSLEHARDNLTRTLVDSLREVYGLAEASEGTRGAEVPDGRHVLSLQPEFPRPQPEGSKPFDLAVTQLADGMFSALYDKHPDFGPGPGTTPRAVTPADLATALKWLIRAVDEGGRAEVDTKELRAVKRVVEALELGTVHDGPLVVRGDQLRTRINQAASAHGEHGELAVEDIRNWIRDDLGLRGLDKHVSSLLIAAYALFDDRSWVLYSGTETTPPPLSEIGLGWKLRAQRLPTEEEYATARDRAGRLFGVTAKPGLFARNVNRLATDVLARATAYEKSVGDVRTVLKRHATLLGLGGEGTAERGRILREAAALLARLVRHTDDATGLVCELASVSYDTPARELSHAMDSAADVLAALDGTDWRLLTSVHGLTGRDDSIGDRAQRLMDRIGEAARAPELQRSLIPVLGEVRELGHALVDSALRLERPAPGEPSAEPDPVTDAGQVTLSEHGAPPISSDPAGPVRGEQQPLSWEPEDSGTDADEPRPVRAARRVIAPGPAALHADLSAVREEVEAFRALHPDTPVEISWRAEPDGESR</sequence>
<organism evidence="4 5">
    <name type="scientific">Streptomyces violaceusniger</name>
    <dbReference type="NCBI Taxonomy" id="68280"/>
    <lineage>
        <taxon>Bacteria</taxon>
        <taxon>Bacillati</taxon>
        <taxon>Actinomycetota</taxon>
        <taxon>Actinomycetes</taxon>
        <taxon>Kitasatosporales</taxon>
        <taxon>Streptomycetaceae</taxon>
        <taxon>Streptomyces</taxon>
        <taxon>Streptomyces violaceusniger group</taxon>
    </lineage>
</organism>
<evidence type="ECO:0008006" key="6">
    <source>
        <dbReference type="Google" id="ProtNLM"/>
    </source>
</evidence>
<dbReference type="Pfam" id="PF26381">
    <property type="entry name" value="BREX_PglY_5th"/>
    <property type="match status" value="1"/>
</dbReference>
<evidence type="ECO:0000259" key="2">
    <source>
        <dbReference type="Pfam" id="PF26381"/>
    </source>
</evidence>
<evidence type="ECO:0000313" key="5">
    <source>
        <dbReference type="Proteomes" id="UP000053413"/>
    </source>
</evidence>